<reference evidence="2" key="2">
    <citation type="submission" date="2023-05" db="EMBL/GenBank/DDBJ databases">
        <authorList>
            <consortium name="Lawrence Berkeley National Laboratory"/>
            <person name="Steindorff A."/>
            <person name="Hensen N."/>
            <person name="Bonometti L."/>
            <person name="Westerberg I."/>
            <person name="Brannstrom I.O."/>
            <person name="Guillou S."/>
            <person name="Cros-Aarteil S."/>
            <person name="Calhoun S."/>
            <person name="Haridas S."/>
            <person name="Kuo A."/>
            <person name="Mondo S."/>
            <person name="Pangilinan J."/>
            <person name="Riley R."/>
            <person name="Labutti K."/>
            <person name="Andreopoulos B."/>
            <person name="Lipzen A."/>
            <person name="Chen C."/>
            <person name="Yanf M."/>
            <person name="Daum C."/>
            <person name="Ng V."/>
            <person name="Clum A."/>
            <person name="Ohm R."/>
            <person name="Martin F."/>
            <person name="Silar P."/>
            <person name="Natvig D."/>
            <person name="Lalanne C."/>
            <person name="Gautier V."/>
            <person name="Ament-Velasquez S.L."/>
            <person name="Kruys A."/>
            <person name="Hutchinson M.I."/>
            <person name="Powell A.J."/>
            <person name="Barry K."/>
            <person name="Miller A.N."/>
            <person name="Grigoriev I.V."/>
            <person name="Debuchy R."/>
            <person name="Gladieux P."/>
            <person name="Thoren M.H."/>
            <person name="Johannesson H."/>
        </authorList>
    </citation>
    <scope>NUCLEOTIDE SEQUENCE</scope>
    <source>
        <strain evidence="2">CBS 731.68</strain>
    </source>
</reference>
<reference evidence="2" key="1">
    <citation type="journal article" date="2023" name="Mol. Phylogenet. Evol.">
        <title>Genome-scale phylogeny and comparative genomics of the fungal order Sordariales.</title>
        <authorList>
            <person name="Hensen N."/>
            <person name="Bonometti L."/>
            <person name="Westerberg I."/>
            <person name="Brannstrom I.O."/>
            <person name="Guillou S."/>
            <person name="Cros-Aarteil S."/>
            <person name="Calhoun S."/>
            <person name="Haridas S."/>
            <person name="Kuo A."/>
            <person name="Mondo S."/>
            <person name="Pangilinan J."/>
            <person name="Riley R."/>
            <person name="LaButti K."/>
            <person name="Andreopoulos B."/>
            <person name="Lipzen A."/>
            <person name="Chen C."/>
            <person name="Yan M."/>
            <person name="Daum C."/>
            <person name="Ng V."/>
            <person name="Clum A."/>
            <person name="Steindorff A."/>
            <person name="Ohm R.A."/>
            <person name="Martin F."/>
            <person name="Silar P."/>
            <person name="Natvig D.O."/>
            <person name="Lalanne C."/>
            <person name="Gautier V."/>
            <person name="Ament-Velasquez S.L."/>
            <person name="Kruys A."/>
            <person name="Hutchinson M.I."/>
            <person name="Powell A.J."/>
            <person name="Barry K."/>
            <person name="Miller A.N."/>
            <person name="Grigoriev I.V."/>
            <person name="Debuchy R."/>
            <person name="Gladieux P."/>
            <person name="Hiltunen Thoren M."/>
            <person name="Johannesson H."/>
        </authorList>
    </citation>
    <scope>NUCLEOTIDE SEQUENCE</scope>
    <source>
        <strain evidence="2">CBS 731.68</strain>
    </source>
</reference>
<dbReference type="EMBL" id="MU853268">
    <property type="protein sequence ID" value="KAK4118464.1"/>
    <property type="molecule type" value="Genomic_DNA"/>
</dbReference>
<organism evidence="2 3">
    <name type="scientific">Parathielavia appendiculata</name>
    <dbReference type="NCBI Taxonomy" id="2587402"/>
    <lineage>
        <taxon>Eukaryota</taxon>
        <taxon>Fungi</taxon>
        <taxon>Dikarya</taxon>
        <taxon>Ascomycota</taxon>
        <taxon>Pezizomycotina</taxon>
        <taxon>Sordariomycetes</taxon>
        <taxon>Sordariomycetidae</taxon>
        <taxon>Sordariales</taxon>
        <taxon>Chaetomiaceae</taxon>
        <taxon>Parathielavia</taxon>
    </lineage>
</organism>
<keyword evidence="3" id="KW-1185">Reference proteome</keyword>
<gene>
    <name evidence="2" type="ORF">N657DRAFT_533101</name>
</gene>
<feature type="compositionally biased region" description="Polar residues" evidence="1">
    <location>
        <begin position="1"/>
        <end position="23"/>
    </location>
</feature>
<proteinExistence type="predicted"/>
<comment type="caution">
    <text evidence="2">The sequence shown here is derived from an EMBL/GenBank/DDBJ whole genome shotgun (WGS) entry which is preliminary data.</text>
</comment>
<evidence type="ECO:0000313" key="2">
    <source>
        <dbReference type="EMBL" id="KAK4118464.1"/>
    </source>
</evidence>
<dbReference type="AlphaFoldDB" id="A0AAN6YZK0"/>
<name>A0AAN6YZK0_9PEZI</name>
<feature type="non-terminal residue" evidence="2">
    <location>
        <position position="1"/>
    </location>
</feature>
<feature type="region of interest" description="Disordered" evidence="1">
    <location>
        <begin position="1"/>
        <end position="52"/>
    </location>
</feature>
<evidence type="ECO:0000256" key="1">
    <source>
        <dbReference type="SAM" id="MobiDB-lite"/>
    </source>
</evidence>
<sequence>SSRNATNGTTTNVTPSGEQNAGNMNDMLLPSPVPATCTTGLSPRTTARITSS</sequence>
<protein>
    <submittedName>
        <fullName evidence="2">Uncharacterized protein</fullName>
    </submittedName>
</protein>
<feature type="compositionally biased region" description="Polar residues" evidence="1">
    <location>
        <begin position="36"/>
        <end position="52"/>
    </location>
</feature>
<evidence type="ECO:0000313" key="3">
    <source>
        <dbReference type="Proteomes" id="UP001302602"/>
    </source>
</evidence>
<feature type="non-terminal residue" evidence="2">
    <location>
        <position position="52"/>
    </location>
</feature>
<dbReference type="RefSeq" id="XP_062642237.1">
    <property type="nucleotide sequence ID" value="XM_062787749.1"/>
</dbReference>
<accession>A0AAN6YZK0</accession>
<dbReference type="Proteomes" id="UP001302602">
    <property type="component" value="Unassembled WGS sequence"/>
</dbReference>
<dbReference type="GeneID" id="87824519"/>